<dbReference type="AlphaFoldDB" id="A0A4V5NE72"/>
<evidence type="ECO:0000256" key="4">
    <source>
        <dbReference type="ARBA" id="ARBA00022801"/>
    </source>
</evidence>
<reference evidence="8 9" key="1">
    <citation type="submission" date="2017-03" db="EMBL/GenBank/DDBJ databases">
        <title>Genomes of endolithic fungi from Antarctica.</title>
        <authorList>
            <person name="Coleine C."/>
            <person name="Masonjones S."/>
            <person name="Stajich J.E."/>
        </authorList>
    </citation>
    <scope>NUCLEOTIDE SEQUENCE [LARGE SCALE GENOMIC DNA]</scope>
    <source>
        <strain evidence="8 9">CCFEE 5184</strain>
    </source>
</reference>
<evidence type="ECO:0000256" key="5">
    <source>
        <dbReference type="ARBA" id="ARBA00022833"/>
    </source>
</evidence>
<dbReference type="GO" id="GO:0046872">
    <property type="term" value="F:metal ion binding"/>
    <property type="evidence" value="ECO:0007669"/>
    <property type="project" value="UniProtKB-KW"/>
</dbReference>
<gene>
    <name evidence="8" type="ORF">B0A55_09792</name>
</gene>
<keyword evidence="2" id="KW-0645">Protease</keyword>
<dbReference type="PANTHER" id="PTHR15910">
    <property type="entry name" value="ARCHAEMETZINCIN"/>
    <property type="match status" value="1"/>
</dbReference>
<dbReference type="EMBL" id="NAJQ01000671">
    <property type="protein sequence ID" value="TKA66139.1"/>
    <property type="molecule type" value="Genomic_DNA"/>
</dbReference>
<evidence type="ECO:0000256" key="7">
    <source>
        <dbReference type="SAM" id="MobiDB-lite"/>
    </source>
</evidence>
<feature type="region of interest" description="Disordered" evidence="7">
    <location>
        <begin position="1"/>
        <end position="41"/>
    </location>
</feature>
<keyword evidence="3" id="KW-0479">Metal-binding</keyword>
<evidence type="ECO:0000256" key="2">
    <source>
        <dbReference type="ARBA" id="ARBA00022670"/>
    </source>
</evidence>
<protein>
    <submittedName>
        <fullName evidence="8">Uncharacterized protein</fullName>
    </submittedName>
</protein>
<accession>A0A4V5NE72</accession>
<organism evidence="8 9">
    <name type="scientific">Friedmanniomyces simplex</name>
    <dbReference type="NCBI Taxonomy" id="329884"/>
    <lineage>
        <taxon>Eukaryota</taxon>
        <taxon>Fungi</taxon>
        <taxon>Dikarya</taxon>
        <taxon>Ascomycota</taxon>
        <taxon>Pezizomycotina</taxon>
        <taxon>Dothideomycetes</taxon>
        <taxon>Dothideomycetidae</taxon>
        <taxon>Mycosphaerellales</taxon>
        <taxon>Teratosphaeriaceae</taxon>
        <taxon>Friedmanniomyces</taxon>
    </lineage>
</organism>
<dbReference type="Gene3D" id="3.40.390.10">
    <property type="entry name" value="Collagenase (Catalytic Domain)"/>
    <property type="match status" value="1"/>
</dbReference>
<feature type="compositionally biased region" description="Basic residues" evidence="7">
    <location>
        <begin position="24"/>
        <end position="35"/>
    </location>
</feature>
<evidence type="ECO:0000313" key="8">
    <source>
        <dbReference type="EMBL" id="TKA66139.1"/>
    </source>
</evidence>
<dbReference type="OrthoDB" id="2365600at2759"/>
<evidence type="ECO:0000256" key="3">
    <source>
        <dbReference type="ARBA" id="ARBA00022723"/>
    </source>
</evidence>
<dbReference type="GO" id="GO:0008237">
    <property type="term" value="F:metallopeptidase activity"/>
    <property type="evidence" value="ECO:0007669"/>
    <property type="project" value="UniProtKB-KW"/>
</dbReference>
<proteinExistence type="predicted"/>
<evidence type="ECO:0000256" key="6">
    <source>
        <dbReference type="ARBA" id="ARBA00023049"/>
    </source>
</evidence>
<dbReference type="CDD" id="cd11375">
    <property type="entry name" value="Peptidase_M54"/>
    <property type="match status" value="1"/>
</dbReference>
<comment type="caution">
    <text evidence="8">The sequence shown here is derived from an EMBL/GenBank/DDBJ whole genome shotgun (WGS) entry which is preliminary data.</text>
</comment>
<keyword evidence="6" id="KW-0482">Metalloprotease</keyword>
<dbReference type="InterPro" id="IPR024079">
    <property type="entry name" value="MetalloPept_cat_dom_sf"/>
</dbReference>
<dbReference type="SUPFAM" id="SSF55486">
    <property type="entry name" value="Metalloproteases ('zincins'), catalytic domain"/>
    <property type="match status" value="1"/>
</dbReference>
<dbReference type="PANTHER" id="PTHR15910:SF1">
    <property type="entry name" value="ARCHAEMETZINCIN-2"/>
    <property type="match status" value="1"/>
</dbReference>
<dbReference type="InterPro" id="IPR012962">
    <property type="entry name" value="Pept_M54_archaemetzincn"/>
</dbReference>
<sequence length="154" mass="17410">MELTGIMHGQRRIAGSTSKDAVRGQRRVNQQRKDRKSPQVTAKQSRRHLELLWLSRVCKTASHELGHCFGIDHCTYYACVMQGTAGLSEDARQPPYVCPVDTAKLLTATGADEMDWLRALLNFCERFGEDALFAAFAAWLRMRLAELGMGYMEE</sequence>
<name>A0A4V5NE72_9PEZI</name>
<dbReference type="Proteomes" id="UP000309340">
    <property type="component" value="Unassembled WGS sequence"/>
</dbReference>
<evidence type="ECO:0000256" key="1">
    <source>
        <dbReference type="ARBA" id="ARBA00001947"/>
    </source>
</evidence>
<comment type="cofactor">
    <cofactor evidence="1">
        <name>Zn(2+)</name>
        <dbReference type="ChEBI" id="CHEBI:29105"/>
    </cofactor>
</comment>
<dbReference type="GO" id="GO:0006508">
    <property type="term" value="P:proteolysis"/>
    <property type="evidence" value="ECO:0007669"/>
    <property type="project" value="UniProtKB-KW"/>
</dbReference>
<dbReference type="Pfam" id="PF07998">
    <property type="entry name" value="Peptidase_M54"/>
    <property type="match status" value="1"/>
</dbReference>
<keyword evidence="4" id="KW-0378">Hydrolase</keyword>
<evidence type="ECO:0000313" key="9">
    <source>
        <dbReference type="Proteomes" id="UP000309340"/>
    </source>
</evidence>
<keyword evidence="9" id="KW-1185">Reference proteome</keyword>
<keyword evidence="5" id="KW-0862">Zinc</keyword>